<organism evidence="3 4">
    <name type="scientific">Pseudolysinimonas yzui</name>
    <dbReference type="NCBI Taxonomy" id="2708254"/>
    <lineage>
        <taxon>Bacteria</taxon>
        <taxon>Bacillati</taxon>
        <taxon>Actinomycetota</taxon>
        <taxon>Actinomycetes</taxon>
        <taxon>Micrococcales</taxon>
        <taxon>Microbacteriaceae</taxon>
        <taxon>Pseudolysinimonas</taxon>
    </lineage>
</organism>
<dbReference type="GO" id="GO:0016301">
    <property type="term" value="F:kinase activity"/>
    <property type="evidence" value="ECO:0007669"/>
    <property type="project" value="InterPro"/>
</dbReference>
<feature type="domain" description="Fido" evidence="2">
    <location>
        <begin position="143"/>
        <end position="279"/>
    </location>
</feature>
<evidence type="ECO:0000313" key="4">
    <source>
        <dbReference type="Proteomes" id="UP000617531"/>
    </source>
</evidence>
<evidence type="ECO:0000313" key="3">
    <source>
        <dbReference type="EMBL" id="GHF10987.1"/>
    </source>
</evidence>
<dbReference type="InterPro" id="IPR036597">
    <property type="entry name" value="Fido-like_dom_sf"/>
</dbReference>
<dbReference type="PROSITE" id="PS51459">
    <property type="entry name" value="FIDO"/>
    <property type="match status" value="1"/>
</dbReference>
<evidence type="ECO:0000256" key="1">
    <source>
        <dbReference type="SAM" id="MobiDB-lite"/>
    </source>
</evidence>
<dbReference type="SUPFAM" id="SSF140931">
    <property type="entry name" value="Fic-like"/>
    <property type="match status" value="1"/>
</dbReference>
<feature type="region of interest" description="Disordered" evidence="1">
    <location>
        <begin position="100"/>
        <end position="127"/>
    </location>
</feature>
<dbReference type="InterPro" id="IPR003812">
    <property type="entry name" value="Fido"/>
</dbReference>
<dbReference type="EMBL" id="BNAI01000001">
    <property type="protein sequence ID" value="GHF10987.1"/>
    <property type="molecule type" value="Genomic_DNA"/>
</dbReference>
<dbReference type="NCBIfam" id="TIGR01550">
    <property type="entry name" value="DOC_P1"/>
    <property type="match status" value="1"/>
</dbReference>
<comment type="caution">
    <text evidence="3">The sequence shown here is derived from an EMBL/GenBank/DDBJ whole genome shotgun (WGS) entry which is preliminary data.</text>
</comment>
<name>A0A8J3GPN1_9MICO</name>
<dbReference type="PANTHER" id="PTHR39426:SF1">
    <property type="entry name" value="HOMOLOGY TO DEATH-ON-CURING PROTEIN OF PHAGE P1"/>
    <property type="match status" value="1"/>
</dbReference>
<dbReference type="InterPro" id="IPR053737">
    <property type="entry name" value="Type_II_TA_Toxin"/>
</dbReference>
<reference evidence="3" key="1">
    <citation type="journal article" date="2014" name="Int. J. Syst. Evol. Microbiol.">
        <title>Complete genome sequence of Corynebacterium casei LMG S-19264T (=DSM 44701T), isolated from a smear-ripened cheese.</title>
        <authorList>
            <consortium name="US DOE Joint Genome Institute (JGI-PGF)"/>
            <person name="Walter F."/>
            <person name="Albersmeier A."/>
            <person name="Kalinowski J."/>
            <person name="Ruckert C."/>
        </authorList>
    </citation>
    <scope>NUCLEOTIDE SEQUENCE</scope>
    <source>
        <strain evidence="3">CGMCC 1.16548</strain>
    </source>
</reference>
<keyword evidence="4" id="KW-1185">Reference proteome</keyword>
<sequence length="404" mass="45144">MTRTTLTVESLAREAGIEVDDALIQLWDAGVDYPSGPKSPIRPHDVARARDSCELPNGRELTRVDYWLQRDGLSREAFTAQLAALGIKLGPNARALPKGAVARLRKKSTQPRPESRKPQKPSPAPLQNFVWRNIGHVRETRALDVDEIESIHFALADDFAGSNDPVSPAGVRDRTLLESAATRPLTSLGGESKYRTVELASAALMHSLVHNHAFYNGNKRTALVSMLTMLDRNGVVITSTQDEIFKWTVRVAQHRVAKRNIVGDRSDIEVAAMAEWICSNSRLLDKGEKVIAWHFLRRRLNAMGCEIIPTGNRGGAQRISRVVSVRDRNFLGVSRMAEKRLSIQVAYDGDGREVSRNDIRSIRRELHLDDEHGVDSAIFYGTDSTPPDQFIAEYRKTLVRLARM</sequence>
<evidence type="ECO:0000259" key="2">
    <source>
        <dbReference type="PROSITE" id="PS51459"/>
    </source>
</evidence>
<accession>A0A8J3GPN1</accession>
<dbReference type="RefSeq" id="WP_191282282.1">
    <property type="nucleotide sequence ID" value="NZ_BNAI01000001.1"/>
</dbReference>
<dbReference type="Proteomes" id="UP000617531">
    <property type="component" value="Unassembled WGS sequence"/>
</dbReference>
<protein>
    <recommendedName>
        <fullName evidence="2">Fido domain-containing protein</fullName>
    </recommendedName>
</protein>
<proteinExistence type="predicted"/>
<reference evidence="3" key="2">
    <citation type="submission" date="2020-09" db="EMBL/GenBank/DDBJ databases">
        <authorList>
            <person name="Sun Q."/>
            <person name="Zhou Y."/>
        </authorList>
    </citation>
    <scope>NUCLEOTIDE SEQUENCE</scope>
    <source>
        <strain evidence="3">CGMCC 1.16548</strain>
    </source>
</reference>
<dbReference type="InterPro" id="IPR006440">
    <property type="entry name" value="Doc"/>
</dbReference>
<dbReference type="PANTHER" id="PTHR39426">
    <property type="entry name" value="HOMOLOGY TO DEATH-ON-CURING PROTEIN OF PHAGE P1"/>
    <property type="match status" value="1"/>
</dbReference>
<dbReference type="AlphaFoldDB" id="A0A8J3GPN1"/>
<dbReference type="Pfam" id="PF02661">
    <property type="entry name" value="Fic"/>
    <property type="match status" value="1"/>
</dbReference>
<dbReference type="Gene3D" id="1.20.120.1870">
    <property type="entry name" value="Fic/DOC protein, Fido domain"/>
    <property type="match status" value="1"/>
</dbReference>
<gene>
    <name evidence="3" type="ORF">GCM10011600_10180</name>
</gene>